<dbReference type="Proteomes" id="UP000468901">
    <property type="component" value="Unassembled WGS sequence"/>
</dbReference>
<feature type="region of interest" description="Disordered" evidence="4">
    <location>
        <begin position="99"/>
        <end position="120"/>
    </location>
</feature>
<feature type="domain" description="Chorismate mutase" evidence="5">
    <location>
        <begin position="1"/>
        <end position="91"/>
    </location>
</feature>
<dbReference type="EC" id="5.4.99.5" evidence="1"/>
<gene>
    <name evidence="6" type="ORF">F2P47_14065</name>
</gene>
<sequence length="120" mass="13378">MVKCHTMAEVRREIDRIDRDLAKLLAERQGYIEQAGQIKGERSAVRDEARIEDVVQKALAAATQHGLSPAIAEPVWRLLIEKSIEHEFTVFDAKTQKSAGFDAKTQKSAGFDAKTREAGK</sequence>
<dbReference type="GO" id="GO:0046417">
    <property type="term" value="P:chorismate metabolic process"/>
    <property type="evidence" value="ECO:0007669"/>
    <property type="project" value="InterPro"/>
</dbReference>
<dbReference type="SUPFAM" id="SSF48600">
    <property type="entry name" value="Chorismate mutase II"/>
    <property type="match status" value="1"/>
</dbReference>
<evidence type="ECO:0000256" key="3">
    <source>
        <dbReference type="SAM" id="Coils"/>
    </source>
</evidence>
<dbReference type="GO" id="GO:0009697">
    <property type="term" value="P:salicylic acid biosynthetic process"/>
    <property type="evidence" value="ECO:0007669"/>
    <property type="project" value="TreeGrafter"/>
</dbReference>
<dbReference type="Gene3D" id="1.20.59.10">
    <property type="entry name" value="Chorismate mutase"/>
    <property type="match status" value="1"/>
</dbReference>
<dbReference type="GO" id="GO:0004106">
    <property type="term" value="F:chorismate mutase activity"/>
    <property type="evidence" value="ECO:0007669"/>
    <property type="project" value="UniProtKB-EC"/>
</dbReference>
<proteinExistence type="predicted"/>
<dbReference type="PROSITE" id="PS51168">
    <property type="entry name" value="CHORISMATE_MUT_2"/>
    <property type="match status" value="1"/>
</dbReference>
<comment type="caution">
    <text evidence="6">The sequence shown here is derived from an EMBL/GenBank/DDBJ whole genome shotgun (WGS) entry which is preliminary data.</text>
</comment>
<dbReference type="EMBL" id="WESC01000013">
    <property type="protein sequence ID" value="KAB7739130.1"/>
    <property type="molecule type" value="Genomic_DNA"/>
</dbReference>
<accession>A0A6N6VEI7</accession>
<evidence type="ECO:0000256" key="1">
    <source>
        <dbReference type="ARBA" id="ARBA00012404"/>
    </source>
</evidence>
<dbReference type="Pfam" id="PF01817">
    <property type="entry name" value="CM_2"/>
    <property type="match status" value="1"/>
</dbReference>
<dbReference type="InterPro" id="IPR002701">
    <property type="entry name" value="CM_II_prokaryot"/>
</dbReference>
<dbReference type="SMART" id="SM00830">
    <property type="entry name" value="CM_2"/>
    <property type="match status" value="1"/>
</dbReference>
<keyword evidence="7" id="KW-1185">Reference proteome</keyword>
<evidence type="ECO:0000256" key="4">
    <source>
        <dbReference type="SAM" id="MobiDB-lite"/>
    </source>
</evidence>
<evidence type="ECO:0000313" key="6">
    <source>
        <dbReference type="EMBL" id="KAB7739130.1"/>
    </source>
</evidence>
<dbReference type="AlphaFoldDB" id="A0A6N6VEI7"/>
<dbReference type="InterPro" id="IPR036263">
    <property type="entry name" value="Chorismate_II_sf"/>
</dbReference>
<evidence type="ECO:0000259" key="5">
    <source>
        <dbReference type="PROSITE" id="PS51168"/>
    </source>
</evidence>
<evidence type="ECO:0000256" key="2">
    <source>
        <dbReference type="ARBA" id="ARBA00023235"/>
    </source>
</evidence>
<dbReference type="RefSeq" id="WP_152217013.1">
    <property type="nucleotide sequence ID" value="NZ_WESC01000013.1"/>
</dbReference>
<keyword evidence="2" id="KW-0413">Isomerase</keyword>
<protein>
    <recommendedName>
        <fullName evidence="1">chorismate mutase</fullName>
        <ecNumber evidence="1">5.4.99.5</ecNumber>
    </recommendedName>
</protein>
<keyword evidence="3" id="KW-0175">Coiled coil</keyword>
<organism evidence="6 7">
    <name type="scientific">Parvibaculum sedimenti</name>
    <dbReference type="NCBI Taxonomy" id="2608632"/>
    <lineage>
        <taxon>Bacteria</taxon>
        <taxon>Pseudomonadati</taxon>
        <taxon>Pseudomonadota</taxon>
        <taxon>Alphaproteobacteria</taxon>
        <taxon>Hyphomicrobiales</taxon>
        <taxon>Parvibaculaceae</taxon>
        <taxon>Parvibaculum</taxon>
    </lineage>
</organism>
<evidence type="ECO:0000313" key="7">
    <source>
        <dbReference type="Proteomes" id="UP000468901"/>
    </source>
</evidence>
<dbReference type="PANTHER" id="PTHR38041">
    <property type="entry name" value="CHORISMATE MUTASE"/>
    <property type="match status" value="1"/>
</dbReference>
<reference evidence="6 7" key="1">
    <citation type="submission" date="2019-09" db="EMBL/GenBank/DDBJ databases">
        <title>Parvibaculum sedimenti sp. nov., isolated from sediment.</title>
        <authorList>
            <person name="Wang Y."/>
        </authorList>
    </citation>
    <scope>NUCLEOTIDE SEQUENCE [LARGE SCALE GENOMIC DNA]</scope>
    <source>
        <strain evidence="6 7">HXT-9</strain>
    </source>
</reference>
<feature type="coiled-coil region" evidence="3">
    <location>
        <begin position="7"/>
        <end position="34"/>
    </location>
</feature>
<name>A0A6N6VEI7_9HYPH</name>
<dbReference type="InterPro" id="IPR036979">
    <property type="entry name" value="CM_dom_sf"/>
</dbReference>
<dbReference type="PANTHER" id="PTHR38041:SF1">
    <property type="entry name" value="CHORISMATE MUTASE"/>
    <property type="match status" value="1"/>
</dbReference>
<dbReference type="InterPro" id="IPR051331">
    <property type="entry name" value="Chorismate_mutase-related"/>
</dbReference>